<dbReference type="PANTHER" id="PTHR30006">
    <property type="entry name" value="THIAMINE-BINDING PERIPLASMIC PROTEIN-RELATED"/>
    <property type="match status" value="1"/>
</dbReference>
<dbReference type="EMBL" id="FNYD01000006">
    <property type="protein sequence ID" value="SEJ71660.1"/>
    <property type="molecule type" value="Genomic_DNA"/>
</dbReference>
<name>A0A1H7BBF4_9RHOB</name>
<keyword evidence="1 2" id="KW-0732">Signal</keyword>
<protein>
    <submittedName>
        <fullName evidence="3">Iron(III) transport system substrate-binding protein</fullName>
    </submittedName>
</protein>
<feature type="chain" id="PRO_5011525253" evidence="2">
    <location>
        <begin position="19"/>
        <end position="344"/>
    </location>
</feature>
<evidence type="ECO:0000313" key="3">
    <source>
        <dbReference type="EMBL" id="SEJ71660.1"/>
    </source>
</evidence>
<dbReference type="Pfam" id="PF13531">
    <property type="entry name" value="SBP_bac_11"/>
    <property type="match status" value="1"/>
</dbReference>
<accession>A0A1H7BBF4</accession>
<reference evidence="3 4" key="1">
    <citation type="submission" date="2016-10" db="EMBL/GenBank/DDBJ databases">
        <authorList>
            <person name="de Groot N.N."/>
        </authorList>
    </citation>
    <scope>NUCLEOTIDE SEQUENCE [LARGE SCALE GENOMIC DNA]</scope>
    <source>
        <strain evidence="3 4">DSM 29340</strain>
    </source>
</reference>
<dbReference type="Gene3D" id="3.40.190.10">
    <property type="entry name" value="Periplasmic binding protein-like II"/>
    <property type="match status" value="2"/>
</dbReference>
<evidence type="ECO:0000313" key="4">
    <source>
        <dbReference type="Proteomes" id="UP000199379"/>
    </source>
</evidence>
<evidence type="ECO:0000256" key="2">
    <source>
        <dbReference type="SAM" id="SignalP"/>
    </source>
</evidence>
<dbReference type="OrthoDB" id="8673316at2"/>
<dbReference type="GO" id="GO:0030288">
    <property type="term" value="C:outer membrane-bounded periplasmic space"/>
    <property type="evidence" value="ECO:0007669"/>
    <property type="project" value="TreeGrafter"/>
</dbReference>
<dbReference type="SUPFAM" id="SSF53850">
    <property type="entry name" value="Periplasmic binding protein-like II"/>
    <property type="match status" value="1"/>
</dbReference>
<organism evidence="3 4">
    <name type="scientific">Cribrihabitans marinus</name>
    <dbReference type="NCBI Taxonomy" id="1227549"/>
    <lineage>
        <taxon>Bacteria</taxon>
        <taxon>Pseudomonadati</taxon>
        <taxon>Pseudomonadota</taxon>
        <taxon>Alphaproteobacteria</taxon>
        <taxon>Rhodobacterales</taxon>
        <taxon>Paracoccaceae</taxon>
        <taxon>Cribrihabitans</taxon>
    </lineage>
</organism>
<sequence length="344" mass="37865">MRHLAFSALLSGALSVLAVAVAAFEIENHIVVGPEDAPRRLQVISTADADLFAPLLQVFADRQGDLRIDYTVASSTELMRAVTGGAPFDVALSSAMDLQTKLANDGHTRPHRSAATALVPARARWRDHLFAFSQEPAALVISPAAFQGLEVPRTRLDLIRLLRDHEDRFRGRVGTYDVAQSGLGYLFATQDVRASESYWRLTEVMGSLETRLYCCSGDMIEDVSTGRIALAYNVLGSYAAARTDLGDRIEIVEFQDYTTLMLRTAAILRDARNPDAAAAFVDHLIRAAWGAGEMEEYPFPRLPEQGEAVSAALRPIRLGPGLLVHLDALKRQGFLSEWRDAMRR</sequence>
<dbReference type="RefSeq" id="WP_092367109.1">
    <property type="nucleotide sequence ID" value="NZ_BMGV01000006.1"/>
</dbReference>
<dbReference type="AlphaFoldDB" id="A0A1H7BBF4"/>
<keyword evidence="4" id="KW-1185">Reference proteome</keyword>
<gene>
    <name evidence="3" type="ORF">SAMN05444007_106252</name>
</gene>
<dbReference type="Proteomes" id="UP000199379">
    <property type="component" value="Unassembled WGS sequence"/>
</dbReference>
<proteinExistence type="predicted"/>
<feature type="signal peptide" evidence="2">
    <location>
        <begin position="1"/>
        <end position="18"/>
    </location>
</feature>
<dbReference type="PANTHER" id="PTHR30006:SF25">
    <property type="entry name" value="PHOSPHOGLYCERATE TRANSPORT REGULATORY PROTEIN PGTC"/>
    <property type="match status" value="1"/>
</dbReference>
<dbReference type="STRING" id="1227549.SAMN05444007_106252"/>
<evidence type="ECO:0000256" key="1">
    <source>
        <dbReference type="ARBA" id="ARBA00022729"/>
    </source>
</evidence>